<gene>
    <name evidence="1" type="ORF">Slati_2509800</name>
</gene>
<reference evidence="1" key="1">
    <citation type="submission" date="2020-06" db="EMBL/GenBank/DDBJ databases">
        <authorList>
            <person name="Li T."/>
            <person name="Hu X."/>
            <person name="Zhang T."/>
            <person name="Song X."/>
            <person name="Zhang H."/>
            <person name="Dai N."/>
            <person name="Sheng W."/>
            <person name="Hou X."/>
            <person name="Wei L."/>
        </authorList>
    </citation>
    <scope>NUCLEOTIDE SEQUENCE</scope>
    <source>
        <strain evidence="1">KEN1</strain>
        <tissue evidence="1">Leaf</tissue>
    </source>
</reference>
<comment type="caution">
    <text evidence="1">The sequence shown here is derived from an EMBL/GenBank/DDBJ whole genome shotgun (WGS) entry which is preliminary data.</text>
</comment>
<proteinExistence type="predicted"/>
<protein>
    <submittedName>
        <fullName evidence="1">Uncharacterized protein</fullName>
    </submittedName>
</protein>
<reference evidence="1" key="2">
    <citation type="journal article" date="2024" name="Plant">
        <title>Genomic evolution and insights into agronomic trait innovations of Sesamum species.</title>
        <authorList>
            <person name="Miao H."/>
            <person name="Wang L."/>
            <person name="Qu L."/>
            <person name="Liu H."/>
            <person name="Sun Y."/>
            <person name="Le M."/>
            <person name="Wang Q."/>
            <person name="Wei S."/>
            <person name="Zheng Y."/>
            <person name="Lin W."/>
            <person name="Duan Y."/>
            <person name="Cao H."/>
            <person name="Xiong S."/>
            <person name="Wang X."/>
            <person name="Wei L."/>
            <person name="Li C."/>
            <person name="Ma Q."/>
            <person name="Ju M."/>
            <person name="Zhao R."/>
            <person name="Li G."/>
            <person name="Mu C."/>
            <person name="Tian Q."/>
            <person name="Mei H."/>
            <person name="Zhang T."/>
            <person name="Gao T."/>
            <person name="Zhang H."/>
        </authorList>
    </citation>
    <scope>NUCLEOTIDE SEQUENCE</scope>
    <source>
        <strain evidence="1">KEN1</strain>
    </source>
</reference>
<dbReference type="PANTHER" id="PTHR33067:SF15">
    <property type="entry name" value="RNA-DIRECTED DNA POLYMERASE"/>
    <property type="match status" value="1"/>
</dbReference>
<dbReference type="InterPro" id="IPR021109">
    <property type="entry name" value="Peptidase_aspartic_dom_sf"/>
</dbReference>
<name>A0AAW2WFU2_9LAMI</name>
<sequence length="240" mass="27134">MCDLGASINAMPLTIFESLHVGPLKEIGIVIQLADCSVVYPEGVLEDVLLQVNELVFSADFYVLDMREDNSPNSTSILLGRPFLKTARTKIDVHSGTLTIEFDGEIIRFNIFDSMRYPSDIPTALFWDVFDTFVQKFPAINGKDYIKFALEEILTPMQEENIDVDPLVQVNAKCDGDSAFTAKFKKDFTSGPITYKKKAFYDKISSRKNSLMNLKVFIGSRHLRKHHIEETDPECPTYSS</sequence>
<evidence type="ECO:0000313" key="1">
    <source>
        <dbReference type="EMBL" id="KAL0440268.1"/>
    </source>
</evidence>
<dbReference type="AlphaFoldDB" id="A0AAW2WFU2"/>
<dbReference type="Gene3D" id="2.40.70.10">
    <property type="entry name" value="Acid Proteases"/>
    <property type="match status" value="1"/>
</dbReference>
<organism evidence="1">
    <name type="scientific">Sesamum latifolium</name>
    <dbReference type="NCBI Taxonomy" id="2727402"/>
    <lineage>
        <taxon>Eukaryota</taxon>
        <taxon>Viridiplantae</taxon>
        <taxon>Streptophyta</taxon>
        <taxon>Embryophyta</taxon>
        <taxon>Tracheophyta</taxon>
        <taxon>Spermatophyta</taxon>
        <taxon>Magnoliopsida</taxon>
        <taxon>eudicotyledons</taxon>
        <taxon>Gunneridae</taxon>
        <taxon>Pentapetalae</taxon>
        <taxon>asterids</taxon>
        <taxon>lamiids</taxon>
        <taxon>Lamiales</taxon>
        <taxon>Pedaliaceae</taxon>
        <taxon>Sesamum</taxon>
    </lineage>
</organism>
<dbReference type="PANTHER" id="PTHR33067">
    <property type="entry name" value="RNA-DIRECTED DNA POLYMERASE-RELATED"/>
    <property type="match status" value="1"/>
</dbReference>
<accession>A0AAW2WFU2</accession>
<dbReference type="EMBL" id="JACGWN010000008">
    <property type="protein sequence ID" value="KAL0440268.1"/>
    <property type="molecule type" value="Genomic_DNA"/>
</dbReference>
<dbReference type="CDD" id="cd00303">
    <property type="entry name" value="retropepsin_like"/>
    <property type="match status" value="1"/>
</dbReference>